<evidence type="ECO:0000256" key="19">
    <source>
        <dbReference type="SAM" id="SignalP"/>
    </source>
</evidence>
<dbReference type="InterPro" id="IPR001480">
    <property type="entry name" value="Bulb-type_lectin_dom"/>
</dbReference>
<dbReference type="SUPFAM" id="SSF56112">
    <property type="entry name" value="Protein kinase-like (PK-like)"/>
    <property type="match status" value="1"/>
</dbReference>
<evidence type="ECO:0000256" key="15">
    <source>
        <dbReference type="ARBA" id="ARBA00023180"/>
    </source>
</evidence>
<evidence type="ECO:0000256" key="3">
    <source>
        <dbReference type="ARBA" id="ARBA00022527"/>
    </source>
</evidence>
<keyword evidence="3" id="KW-0723">Serine/threonine-protein kinase</keyword>
<protein>
    <recommendedName>
        <fullName evidence="2">non-specific serine/threonine protein kinase</fullName>
        <ecNumber evidence="2">2.7.11.1</ecNumber>
    </recommendedName>
</protein>
<dbReference type="GO" id="GO:0005524">
    <property type="term" value="F:ATP binding"/>
    <property type="evidence" value="ECO:0007669"/>
    <property type="project" value="UniProtKB-UniRule"/>
</dbReference>
<comment type="caution">
    <text evidence="21">The sequence shown here is derived from an EMBL/GenBank/DDBJ whole genome shotgun (WGS) entry which is preliminary data.</text>
</comment>
<dbReference type="PANTHER" id="PTHR47974:SF9">
    <property type="entry name" value="RECEPTOR-LIKE SERINE_THREONINE-PROTEIN KINASE"/>
    <property type="match status" value="1"/>
</dbReference>
<evidence type="ECO:0000256" key="16">
    <source>
        <dbReference type="ARBA" id="ARBA00047899"/>
    </source>
</evidence>
<dbReference type="Gene3D" id="2.90.10.10">
    <property type="entry name" value="Bulb-type lectin domain"/>
    <property type="match status" value="1"/>
</dbReference>
<dbReference type="Pfam" id="PF00069">
    <property type="entry name" value="Pkinase"/>
    <property type="match status" value="1"/>
</dbReference>
<keyword evidence="13" id="KW-1015">Disulfide bond</keyword>
<dbReference type="Pfam" id="PF07714">
    <property type="entry name" value="PK_Tyr_Ser-Thr"/>
    <property type="match status" value="1"/>
</dbReference>
<evidence type="ECO:0000313" key="22">
    <source>
        <dbReference type="Proteomes" id="UP000594638"/>
    </source>
</evidence>
<evidence type="ECO:0000256" key="9">
    <source>
        <dbReference type="ARBA" id="ARBA00022777"/>
    </source>
</evidence>
<dbReference type="Gramene" id="OE9A028997T1">
    <property type="protein sequence ID" value="OE9A028997C1"/>
    <property type="gene ID" value="OE9A028997"/>
</dbReference>
<dbReference type="SUPFAM" id="SSF51110">
    <property type="entry name" value="alpha-D-mannose-specific plant lectins"/>
    <property type="match status" value="1"/>
</dbReference>
<comment type="catalytic activity">
    <reaction evidence="17">
        <text>L-seryl-[protein] + ATP = O-phospho-L-seryl-[protein] + ADP + H(+)</text>
        <dbReference type="Rhea" id="RHEA:17989"/>
        <dbReference type="Rhea" id="RHEA-COMP:9863"/>
        <dbReference type="Rhea" id="RHEA-COMP:11604"/>
        <dbReference type="ChEBI" id="CHEBI:15378"/>
        <dbReference type="ChEBI" id="CHEBI:29999"/>
        <dbReference type="ChEBI" id="CHEBI:30616"/>
        <dbReference type="ChEBI" id="CHEBI:83421"/>
        <dbReference type="ChEBI" id="CHEBI:456216"/>
        <dbReference type="EC" id="2.7.11.1"/>
    </reaction>
</comment>
<dbReference type="Pfam" id="PF01453">
    <property type="entry name" value="B_lectin"/>
    <property type="match status" value="1"/>
</dbReference>
<dbReference type="InterPro" id="IPR017441">
    <property type="entry name" value="Protein_kinase_ATP_BS"/>
</dbReference>
<comment type="catalytic activity">
    <reaction evidence="16">
        <text>L-threonyl-[protein] + ATP = O-phospho-L-threonyl-[protein] + ADP + H(+)</text>
        <dbReference type="Rhea" id="RHEA:46608"/>
        <dbReference type="Rhea" id="RHEA-COMP:11060"/>
        <dbReference type="Rhea" id="RHEA-COMP:11605"/>
        <dbReference type="ChEBI" id="CHEBI:15378"/>
        <dbReference type="ChEBI" id="CHEBI:30013"/>
        <dbReference type="ChEBI" id="CHEBI:30616"/>
        <dbReference type="ChEBI" id="CHEBI:61977"/>
        <dbReference type="ChEBI" id="CHEBI:456216"/>
        <dbReference type="EC" id="2.7.11.1"/>
    </reaction>
</comment>
<evidence type="ECO:0000256" key="7">
    <source>
        <dbReference type="ARBA" id="ARBA00022729"/>
    </source>
</evidence>
<comment type="subcellular location">
    <subcellularLocation>
        <location evidence="1">Membrane</location>
        <topology evidence="1">Single-pass type I membrane protein</topology>
    </subcellularLocation>
</comment>
<evidence type="ECO:0000256" key="8">
    <source>
        <dbReference type="ARBA" id="ARBA00022741"/>
    </source>
</evidence>
<keyword evidence="12" id="KW-0472">Membrane</keyword>
<dbReference type="InterPro" id="IPR011009">
    <property type="entry name" value="Kinase-like_dom_sf"/>
</dbReference>
<dbReference type="PROSITE" id="PS50927">
    <property type="entry name" value="BULB_LECTIN"/>
    <property type="match status" value="1"/>
</dbReference>
<dbReference type="InterPro" id="IPR001245">
    <property type="entry name" value="Ser-Thr/Tyr_kinase_cat_dom"/>
</dbReference>
<keyword evidence="22" id="KW-1185">Reference proteome</keyword>
<dbReference type="PROSITE" id="PS00107">
    <property type="entry name" value="PROTEIN_KINASE_ATP"/>
    <property type="match status" value="1"/>
</dbReference>
<evidence type="ECO:0000256" key="17">
    <source>
        <dbReference type="ARBA" id="ARBA00048679"/>
    </source>
</evidence>
<keyword evidence="14" id="KW-0675">Receptor</keyword>
<evidence type="ECO:0000256" key="13">
    <source>
        <dbReference type="ARBA" id="ARBA00023157"/>
    </source>
</evidence>
<feature type="signal peptide" evidence="19">
    <location>
        <begin position="1"/>
        <end position="18"/>
    </location>
</feature>
<keyword evidence="7 19" id="KW-0732">Signal</keyword>
<evidence type="ECO:0000256" key="10">
    <source>
        <dbReference type="ARBA" id="ARBA00022840"/>
    </source>
</evidence>
<keyword evidence="5" id="KW-0808">Transferase</keyword>
<evidence type="ECO:0000256" key="2">
    <source>
        <dbReference type="ARBA" id="ARBA00012513"/>
    </source>
</evidence>
<keyword evidence="11" id="KW-1133">Transmembrane helix</keyword>
<proteinExistence type="predicted"/>
<keyword evidence="10 18" id="KW-0067">ATP-binding</keyword>
<evidence type="ECO:0000256" key="14">
    <source>
        <dbReference type="ARBA" id="ARBA00023170"/>
    </source>
</evidence>
<sequence length="465" mass="51401">MKISFCLIFIFFPAVILAADVFPGSTIYASNSENSWDSPNKTFSLSFIRVSENTYFAAMIYNGIPVWKAGGDPGGAVNSSAALHFVSDGNLQLIYTSTACDVFLSLQGFLVWQSNTAGRGISTGTLDDSGNFILRNGSIQIWTTFDNPTDTILPGQNFTVNHVLRSGLYSFRLLSSGNMTLQWNDSIVYYSSSDINGSLVNTHLTSPSLGLQQPLESDGNLRIYSSAGISGSGNKIVRWTAVSDQCQVFGYCGNMEICSYNDDFSPMCGCPSENFDPTDPNDLRKGLSTWDSLSESASALPVRFSYKELQHATNGFKEKLGEGGFGAIYRGVLRNKTVVAVKQLEGIEQGEKQFGMEVAKISSTHHLYLVRLLGFCNEGRHRLLRHRTILSARGTRGYLPPELLANLPINIKADVYSYGMMLLEMISGRRNFEVSTETNHKKLPLWAYEEFEKFLIKGFLDTRST</sequence>
<dbReference type="InterPro" id="IPR036426">
    <property type="entry name" value="Bulb-type_lectin_dom_sf"/>
</dbReference>
<feature type="binding site" evidence="18">
    <location>
        <position position="342"/>
    </location>
    <ligand>
        <name>ATP</name>
        <dbReference type="ChEBI" id="CHEBI:30616"/>
    </ligand>
</feature>
<evidence type="ECO:0000256" key="6">
    <source>
        <dbReference type="ARBA" id="ARBA00022692"/>
    </source>
</evidence>
<accession>A0A8S0U208</accession>
<evidence type="ECO:0000256" key="5">
    <source>
        <dbReference type="ARBA" id="ARBA00022679"/>
    </source>
</evidence>
<feature type="domain" description="Bulb-type lectin" evidence="20">
    <location>
        <begin position="18"/>
        <end position="147"/>
    </location>
</feature>
<dbReference type="AlphaFoldDB" id="A0A8S0U208"/>
<keyword evidence="6" id="KW-0812">Transmembrane</keyword>
<dbReference type="PANTHER" id="PTHR47974">
    <property type="entry name" value="OS07G0415500 PROTEIN"/>
    <property type="match status" value="1"/>
</dbReference>
<dbReference type="SMART" id="SM00108">
    <property type="entry name" value="B_lectin"/>
    <property type="match status" value="1"/>
</dbReference>
<evidence type="ECO:0000256" key="1">
    <source>
        <dbReference type="ARBA" id="ARBA00004479"/>
    </source>
</evidence>
<dbReference type="InterPro" id="IPR000719">
    <property type="entry name" value="Prot_kinase_dom"/>
</dbReference>
<dbReference type="OrthoDB" id="1918782at2759"/>
<dbReference type="FunFam" id="3.30.200.20:FF:000059">
    <property type="entry name" value="S-receptor-like serine/threonine-protein kinase"/>
    <property type="match status" value="1"/>
</dbReference>
<dbReference type="EC" id="2.7.11.1" evidence="2"/>
<gene>
    <name evidence="21" type="ORF">OLEA9_A028997</name>
</gene>
<reference evidence="21 22" key="1">
    <citation type="submission" date="2019-12" db="EMBL/GenBank/DDBJ databases">
        <authorList>
            <person name="Alioto T."/>
            <person name="Alioto T."/>
            <person name="Gomez Garrido J."/>
        </authorList>
    </citation>
    <scope>NUCLEOTIDE SEQUENCE [LARGE SCALE GENOMIC DNA]</scope>
</reference>
<dbReference type="Gene3D" id="1.10.510.10">
    <property type="entry name" value="Transferase(Phosphotransferase) domain 1"/>
    <property type="match status" value="1"/>
</dbReference>
<dbReference type="Gene3D" id="3.30.200.20">
    <property type="entry name" value="Phosphorylase Kinase, domain 1"/>
    <property type="match status" value="1"/>
</dbReference>
<evidence type="ECO:0000313" key="21">
    <source>
        <dbReference type="EMBL" id="CAA3012939.1"/>
    </source>
</evidence>
<feature type="chain" id="PRO_5035863587" description="non-specific serine/threonine protein kinase" evidence="19">
    <location>
        <begin position="19"/>
        <end position="465"/>
    </location>
</feature>
<dbReference type="EMBL" id="CACTIH010007417">
    <property type="protein sequence ID" value="CAA3012939.1"/>
    <property type="molecule type" value="Genomic_DNA"/>
</dbReference>
<keyword evidence="4" id="KW-0245">EGF-like domain</keyword>
<dbReference type="Proteomes" id="UP000594638">
    <property type="component" value="Unassembled WGS sequence"/>
</dbReference>
<evidence type="ECO:0000256" key="4">
    <source>
        <dbReference type="ARBA" id="ARBA00022536"/>
    </source>
</evidence>
<evidence type="ECO:0000256" key="12">
    <source>
        <dbReference type="ARBA" id="ARBA00023136"/>
    </source>
</evidence>
<keyword evidence="8 18" id="KW-0547">Nucleotide-binding</keyword>
<dbReference type="GO" id="GO:0004674">
    <property type="term" value="F:protein serine/threonine kinase activity"/>
    <property type="evidence" value="ECO:0007669"/>
    <property type="project" value="UniProtKB-KW"/>
</dbReference>
<evidence type="ECO:0000259" key="20">
    <source>
        <dbReference type="PROSITE" id="PS50927"/>
    </source>
</evidence>
<evidence type="ECO:0000256" key="11">
    <source>
        <dbReference type="ARBA" id="ARBA00022989"/>
    </source>
</evidence>
<keyword evidence="9" id="KW-0418">Kinase</keyword>
<organism evidence="21 22">
    <name type="scientific">Olea europaea subsp. europaea</name>
    <dbReference type="NCBI Taxonomy" id="158383"/>
    <lineage>
        <taxon>Eukaryota</taxon>
        <taxon>Viridiplantae</taxon>
        <taxon>Streptophyta</taxon>
        <taxon>Embryophyta</taxon>
        <taxon>Tracheophyta</taxon>
        <taxon>Spermatophyta</taxon>
        <taxon>Magnoliopsida</taxon>
        <taxon>eudicotyledons</taxon>
        <taxon>Gunneridae</taxon>
        <taxon>Pentapetalae</taxon>
        <taxon>asterids</taxon>
        <taxon>lamiids</taxon>
        <taxon>Lamiales</taxon>
        <taxon>Oleaceae</taxon>
        <taxon>Oleeae</taxon>
        <taxon>Olea</taxon>
    </lineage>
</organism>
<name>A0A8S0U208_OLEEU</name>
<keyword evidence="15" id="KW-0325">Glycoprotein</keyword>
<evidence type="ECO:0000256" key="18">
    <source>
        <dbReference type="PROSITE-ProRule" id="PRU10141"/>
    </source>
</evidence>
<dbReference type="GO" id="GO:0016020">
    <property type="term" value="C:membrane"/>
    <property type="evidence" value="ECO:0007669"/>
    <property type="project" value="UniProtKB-SubCell"/>
</dbReference>